<evidence type="ECO:0000256" key="1">
    <source>
        <dbReference type="ARBA" id="ARBA00022630"/>
    </source>
</evidence>
<keyword evidence="6" id="KW-1185">Reference proteome</keyword>
<dbReference type="SUPFAM" id="SSF51905">
    <property type="entry name" value="FAD/NAD(P)-binding domain"/>
    <property type="match status" value="2"/>
</dbReference>
<dbReference type="OrthoDB" id="2915840at2759"/>
<feature type="chain" id="PRO_5015440270" description="FAD/NAD(P)-binding domain-containing protein" evidence="4">
    <location>
        <begin position="19"/>
        <end position="571"/>
    </location>
</feature>
<dbReference type="GO" id="GO:0016491">
    <property type="term" value="F:oxidoreductase activity"/>
    <property type="evidence" value="ECO:0007669"/>
    <property type="project" value="UniProtKB-KW"/>
</dbReference>
<reference evidence="5 6" key="1">
    <citation type="submission" date="2017-04" db="EMBL/GenBank/DDBJ databases">
        <title>Draft genome sequence of Tuber borchii Vittad., a whitish edible truffle.</title>
        <authorList>
            <consortium name="DOE Joint Genome Institute"/>
            <person name="Murat C."/>
            <person name="Kuo A."/>
            <person name="Barry K.W."/>
            <person name="Clum A."/>
            <person name="Dockter R.B."/>
            <person name="Fauchery L."/>
            <person name="Iotti M."/>
            <person name="Kohler A."/>
            <person name="Labutti K."/>
            <person name="Lindquist E.A."/>
            <person name="Lipzen A."/>
            <person name="Ohm R.A."/>
            <person name="Wang M."/>
            <person name="Grigoriev I.V."/>
            <person name="Zambonelli A."/>
            <person name="Martin F.M."/>
        </authorList>
    </citation>
    <scope>NUCLEOTIDE SEQUENCE [LARGE SCALE GENOMIC DNA]</scope>
    <source>
        <strain evidence="5 6">Tbo3840</strain>
    </source>
</reference>
<dbReference type="InterPro" id="IPR036188">
    <property type="entry name" value="FAD/NAD-bd_sf"/>
</dbReference>
<dbReference type="STRING" id="42251.A0A2T6ZF62"/>
<dbReference type="AlphaFoldDB" id="A0A2T6ZF62"/>
<keyword evidence="2" id="KW-0274">FAD</keyword>
<evidence type="ECO:0000256" key="2">
    <source>
        <dbReference type="ARBA" id="ARBA00022827"/>
    </source>
</evidence>
<name>A0A2T6ZF62_TUBBO</name>
<dbReference type="InterPro" id="IPR050346">
    <property type="entry name" value="FMO-like"/>
</dbReference>
<sequence>MPMKVIIIGAGWSGLVAAKIYLQVEPHIDLTILESEETIGGTWSRARIYPSLLAQQRYRRYEYADRNIEIEGENRNAYVPALKIHAYMNEYAEEFGVKQRIRFSTSVSRVVRNEDRKRWDVWIGDGSELMTCDRLIVATGLTSKPVIPNVPSQKSTSKVFHTKELGTHHDHVTSPAVKNVTVYGAGKSAIDAIYSLVTNGKHVNWIVRKGGGGVPLLLTGTADEKASDDFPTSRLSSILHPNLYTDDWWHWALHSGKNFLGQWLHWKYWERATNSMQSNGEYAKSENMAKLAPNIVDHGAYWLNEGITVLTQPDILDWIHRGDQINVHRNTIEKLEGDQVYLDDGSSHCADVVIYATGYDITQPAFSPEDGANLGIPVPIQQCPPEIAAKWDRLEEVADKEVVERFPRLGKPPPHERVSMSHTPYRLWRNMVPLPLLSGEELDRSLVFIGTAKTYSTAIVFEVMALWAVAWMSGRIHPGKSFAEMEHEVAVTGAFSRRRYLNLGHKFTCQFFDFLPIVDHLLQEIGIKSQRKPDAAADFFEPYVPEDYRGIVEEFKKIHGISNDEETREKG</sequence>
<dbReference type="Proteomes" id="UP000244722">
    <property type="component" value="Unassembled WGS sequence"/>
</dbReference>
<keyword evidence="3" id="KW-0560">Oxidoreductase</keyword>
<dbReference type="Pfam" id="PF13738">
    <property type="entry name" value="Pyr_redox_3"/>
    <property type="match status" value="1"/>
</dbReference>
<dbReference type="EMBL" id="NESQ01000323">
    <property type="protein sequence ID" value="PUU74096.1"/>
    <property type="molecule type" value="Genomic_DNA"/>
</dbReference>
<dbReference type="Gene3D" id="3.50.50.60">
    <property type="entry name" value="FAD/NAD(P)-binding domain"/>
    <property type="match status" value="2"/>
</dbReference>
<evidence type="ECO:0000313" key="6">
    <source>
        <dbReference type="Proteomes" id="UP000244722"/>
    </source>
</evidence>
<evidence type="ECO:0000313" key="5">
    <source>
        <dbReference type="EMBL" id="PUU74096.1"/>
    </source>
</evidence>
<organism evidence="5 6">
    <name type="scientific">Tuber borchii</name>
    <name type="common">White truffle</name>
    <dbReference type="NCBI Taxonomy" id="42251"/>
    <lineage>
        <taxon>Eukaryota</taxon>
        <taxon>Fungi</taxon>
        <taxon>Dikarya</taxon>
        <taxon>Ascomycota</taxon>
        <taxon>Pezizomycotina</taxon>
        <taxon>Pezizomycetes</taxon>
        <taxon>Pezizales</taxon>
        <taxon>Tuberaceae</taxon>
        <taxon>Tuber</taxon>
    </lineage>
</organism>
<evidence type="ECO:0000256" key="3">
    <source>
        <dbReference type="ARBA" id="ARBA00023002"/>
    </source>
</evidence>
<protein>
    <recommendedName>
        <fullName evidence="7">FAD/NAD(P)-binding domain-containing protein</fullName>
    </recommendedName>
</protein>
<comment type="caution">
    <text evidence="5">The sequence shown here is derived from an EMBL/GenBank/DDBJ whole genome shotgun (WGS) entry which is preliminary data.</text>
</comment>
<evidence type="ECO:0000256" key="4">
    <source>
        <dbReference type="SAM" id="SignalP"/>
    </source>
</evidence>
<feature type="signal peptide" evidence="4">
    <location>
        <begin position="1"/>
        <end position="18"/>
    </location>
</feature>
<evidence type="ECO:0008006" key="7">
    <source>
        <dbReference type="Google" id="ProtNLM"/>
    </source>
</evidence>
<dbReference type="PANTHER" id="PTHR23023">
    <property type="entry name" value="DIMETHYLANILINE MONOOXYGENASE"/>
    <property type="match status" value="1"/>
</dbReference>
<keyword evidence="4" id="KW-0732">Signal</keyword>
<keyword evidence="1" id="KW-0285">Flavoprotein</keyword>
<proteinExistence type="predicted"/>
<gene>
    <name evidence="5" type="ORF">B9Z19DRAFT_1196480</name>
</gene>
<accession>A0A2T6ZF62</accession>